<gene>
    <name evidence="1" type="ORF">BN851_0038890</name>
</gene>
<evidence type="ECO:0000313" key="1">
    <source>
        <dbReference type="EMBL" id="CEG03388.1"/>
    </source>
</evidence>
<dbReference type="EMBL" id="CBMG010000726">
    <property type="protein sequence ID" value="CEG03388.1"/>
    <property type="molecule type" value="Genomic_DNA"/>
</dbReference>
<dbReference type="AlphaFoldDB" id="A0A096PFC9"/>
<accession>A0A096PFC9</accession>
<dbReference type="PANTHER" id="PTHR21310:SF58">
    <property type="entry name" value="AMINOGLYCOSIDE PHOSPHOTRANSFERASE DOMAIN-CONTAINING PROTEIN"/>
    <property type="match status" value="1"/>
</dbReference>
<reference evidence="1" key="1">
    <citation type="submission" date="2013-05" db="EMBL/GenBank/DDBJ databases">
        <title>Draft genome sequences of six wheat associated Fusarium spp. isolates.</title>
        <authorList>
            <person name="Moolhuijzen P.M."/>
            <person name="Manners J.M."/>
            <person name="Wilcox S."/>
            <person name="Bellgard M.I."/>
            <person name="Gardiner D.M."/>
        </authorList>
    </citation>
    <scope>NUCLEOTIDE SEQUENCE</scope>
    <source>
        <strain evidence="1">CS5907</strain>
        <strain evidence="1">CS5907</strain>
    </source>
</reference>
<sequence length="327" mass="37200">MSNTPPTPETARFLEVNDNSWIIHHLIVTRHQSKPSQPCWPDGEGAFFSIDDAPTPTPPTRPPSHVCPISDAGNHFPASLTWKIGLAHLRIDFNNLGTSEHVTLEALAKRSLGFQIPQVYYHKHLGKSYSIVFSDLPGNPLIKAWPTANQAARTRWTQQIAEAYHELSKWRGDRICAVDGGNLQCFWLSSTTPSVPGSYNPEVLRANCEEMGLDCSELVFAHNYMMPLSFTVDEVQGLVGICRWEMAGFLPKDWIRTMTRANSFTQSWQAVKSSWSESDINDFGDKIESALKDKGFKEFWLNNCRWREEKRRRQEQEEANRLQPPTV</sequence>
<proteinExistence type="predicted"/>
<comment type="caution">
    <text evidence="1">The sequence shown here is derived from an EMBL/GenBank/DDBJ whole genome shotgun (WGS) entry which is preliminary data.</text>
</comment>
<protein>
    <submittedName>
        <fullName evidence="1">WGS project CBMG000000000 data, contig CS5907-c000728</fullName>
    </submittedName>
</protein>
<name>A0A096PFC9_9HYPO</name>
<organism evidence="1">
    <name type="scientific">Fusarium acuminatum CS5907</name>
    <dbReference type="NCBI Taxonomy" id="1318461"/>
    <lineage>
        <taxon>Eukaryota</taxon>
        <taxon>Fungi</taxon>
        <taxon>Dikarya</taxon>
        <taxon>Ascomycota</taxon>
        <taxon>Pezizomycotina</taxon>
        <taxon>Sordariomycetes</taxon>
        <taxon>Hypocreomycetidae</taxon>
        <taxon>Hypocreales</taxon>
        <taxon>Nectriaceae</taxon>
        <taxon>Fusarium</taxon>
        <taxon>Fusarium tricinctum species complex</taxon>
    </lineage>
</organism>
<dbReference type="PANTHER" id="PTHR21310">
    <property type="entry name" value="AMINOGLYCOSIDE PHOSPHOTRANSFERASE-RELATED-RELATED"/>
    <property type="match status" value="1"/>
</dbReference>
<dbReference type="InterPro" id="IPR051678">
    <property type="entry name" value="AGP_Transferase"/>
</dbReference>